<gene>
    <name evidence="2" type="ORF">CJ030_MR6G024592</name>
</gene>
<dbReference type="AlphaFoldDB" id="A0A6A1VGI2"/>
<name>A0A6A1VGI2_9ROSI</name>
<accession>A0A6A1VGI2</accession>
<feature type="region of interest" description="Disordered" evidence="1">
    <location>
        <begin position="1"/>
        <end position="61"/>
    </location>
</feature>
<reference evidence="2 3" key="1">
    <citation type="journal article" date="2019" name="Plant Biotechnol. J.">
        <title>The red bayberry genome and genetic basis of sex determination.</title>
        <authorList>
            <person name="Jia H.M."/>
            <person name="Jia H.J."/>
            <person name="Cai Q.L."/>
            <person name="Wang Y."/>
            <person name="Zhao H.B."/>
            <person name="Yang W.F."/>
            <person name="Wang G.Y."/>
            <person name="Li Y.H."/>
            <person name="Zhan D.L."/>
            <person name="Shen Y.T."/>
            <person name="Niu Q.F."/>
            <person name="Chang L."/>
            <person name="Qiu J."/>
            <person name="Zhao L."/>
            <person name="Xie H.B."/>
            <person name="Fu W.Y."/>
            <person name="Jin J."/>
            <person name="Li X.W."/>
            <person name="Jiao Y."/>
            <person name="Zhou C.C."/>
            <person name="Tu T."/>
            <person name="Chai C.Y."/>
            <person name="Gao J.L."/>
            <person name="Fan L.J."/>
            <person name="van de Weg E."/>
            <person name="Wang J.Y."/>
            <person name="Gao Z.S."/>
        </authorList>
    </citation>
    <scope>NUCLEOTIDE SEQUENCE [LARGE SCALE GENOMIC DNA]</scope>
    <source>
        <tissue evidence="2">Leaves</tissue>
    </source>
</reference>
<comment type="caution">
    <text evidence="2">The sequence shown here is derived from an EMBL/GenBank/DDBJ whole genome shotgun (WGS) entry which is preliminary data.</text>
</comment>
<proteinExistence type="predicted"/>
<dbReference type="EMBL" id="RXIC02000024">
    <property type="protein sequence ID" value="KAB1210190.1"/>
    <property type="molecule type" value="Genomic_DNA"/>
</dbReference>
<evidence type="ECO:0000256" key="1">
    <source>
        <dbReference type="SAM" id="MobiDB-lite"/>
    </source>
</evidence>
<keyword evidence="3" id="KW-1185">Reference proteome</keyword>
<feature type="compositionally biased region" description="Pro residues" evidence="1">
    <location>
        <begin position="52"/>
        <end position="61"/>
    </location>
</feature>
<evidence type="ECO:0000313" key="3">
    <source>
        <dbReference type="Proteomes" id="UP000516437"/>
    </source>
</evidence>
<feature type="compositionally biased region" description="Pro residues" evidence="1">
    <location>
        <begin position="1"/>
        <end position="18"/>
    </location>
</feature>
<protein>
    <submittedName>
        <fullName evidence="2">Uncharacterized protein</fullName>
    </submittedName>
</protein>
<dbReference type="Proteomes" id="UP000516437">
    <property type="component" value="Chromosome 6"/>
</dbReference>
<sequence>MKKTYPPNPSFRRAPPPHYALAPNAPLDSRPSKSTYSHHRSNFPANYRLSRPPGPTAPPYRPNFAIELRSNNSGLVNANVESLIAQCKPSPENSKVLRSGPVAGGLFFSQWNDALEATVNLWDLRFDGAHCFEPRLIRYVSVASDIDELQDRLQTLFSDRVRRLIDGEEVKRWRKKLQDTSKEIDKVTKELRRPNSFVLGDRLLNRKKGLISEKELLAKRLGEFESAMNCILAHLQGKEERRGGGW</sequence>
<organism evidence="2 3">
    <name type="scientific">Morella rubra</name>
    <name type="common">Chinese bayberry</name>
    <dbReference type="NCBI Taxonomy" id="262757"/>
    <lineage>
        <taxon>Eukaryota</taxon>
        <taxon>Viridiplantae</taxon>
        <taxon>Streptophyta</taxon>
        <taxon>Embryophyta</taxon>
        <taxon>Tracheophyta</taxon>
        <taxon>Spermatophyta</taxon>
        <taxon>Magnoliopsida</taxon>
        <taxon>eudicotyledons</taxon>
        <taxon>Gunneridae</taxon>
        <taxon>Pentapetalae</taxon>
        <taxon>rosids</taxon>
        <taxon>fabids</taxon>
        <taxon>Fagales</taxon>
        <taxon>Myricaceae</taxon>
        <taxon>Morella</taxon>
    </lineage>
</organism>
<dbReference type="OrthoDB" id="1748967at2759"/>
<evidence type="ECO:0000313" key="2">
    <source>
        <dbReference type="EMBL" id="KAB1210190.1"/>
    </source>
</evidence>